<dbReference type="Pfam" id="PF22688">
    <property type="entry name" value="Hda_lid"/>
    <property type="match status" value="1"/>
</dbReference>
<dbReference type="GO" id="GO:0006270">
    <property type="term" value="P:DNA replication initiation"/>
    <property type="evidence" value="ECO:0007669"/>
    <property type="project" value="TreeGrafter"/>
</dbReference>
<evidence type="ECO:0000313" key="3">
    <source>
        <dbReference type="EMBL" id="MBD1391192.1"/>
    </source>
</evidence>
<dbReference type="InterPro" id="IPR013317">
    <property type="entry name" value="DnaA_dom"/>
</dbReference>
<dbReference type="NCBIfam" id="TIGR03420">
    <property type="entry name" value="DnaA_homol_Hda"/>
    <property type="match status" value="1"/>
</dbReference>
<keyword evidence="4" id="KW-1185">Reference proteome</keyword>
<reference evidence="3" key="1">
    <citation type="submission" date="2020-09" db="EMBL/GenBank/DDBJ databases">
        <title>A novel bacterium of genus Neiella, isolated from South China Sea.</title>
        <authorList>
            <person name="Huang H."/>
            <person name="Mo K."/>
            <person name="Hu Y."/>
        </authorList>
    </citation>
    <scope>NUCLEOTIDE SEQUENCE</scope>
    <source>
        <strain evidence="3">HB171785</strain>
    </source>
</reference>
<dbReference type="EMBL" id="JACXAF010000030">
    <property type="protein sequence ID" value="MBD1391192.1"/>
    <property type="molecule type" value="Genomic_DNA"/>
</dbReference>
<proteinExistence type="predicted"/>
<dbReference type="PANTHER" id="PTHR30050">
    <property type="entry name" value="CHROMOSOMAL REPLICATION INITIATOR PROTEIN DNAA"/>
    <property type="match status" value="1"/>
</dbReference>
<dbReference type="RefSeq" id="WP_191146250.1">
    <property type="nucleotide sequence ID" value="NZ_JACXAF010000030.1"/>
</dbReference>
<evidence type="ECO:0000259" key="1">
    <source>
        <dbReference type="Pfam" id="PF00308"/>
    </source>
</evidence>
<protein>
    <submittedName>
        <fullName evidence="3">DnaA inactivator Hda</fullName>
    </submittedName>
</protein>
<dbReference type="SUPFAM" id="SSF52540">
    <property type="entry name" value="P-loop containing nucleoside triphosphate hydrolases"/>
    <property type="match status" value="1"/>
</dbReference>
<dbReference type="NCBIfam" id="NF005982">
    <property type="entry name" value="PRK08084.1"/>
    <property type="match status" value="1"/>
</dbReference>
<dbReference type="Pfam" id="PF00308">
    <property type="entry name" value="Bac_DnaA"/>
    <property type="match status" value="1"/>
</dbReference>
<evidence type="ECO:0000259" key="2">
    <source>
        <dbReference type="Pfam" id="PF22688"/>
    </source>
</evidence>
<dbReference type="GO" id="GO:0032297">
    <property type="term" value="P:negative regulation of DNA-templated DNA replication initiation"/>
    <property type="evidence" value="ECO:0007669"/>
    <property type="project" value="InterPro"/>
</dbReference>
<dbReference type="PANTHER" id="PTHR30050:SF5">
    <property type="entry name" value="DNAA REGULATORY INACTIVATOR HDA"/>
    <property type="match status" value="1"/>
</dbReference>
<dbReference type="Proteomes" id="UP000638014">
    <property type="component" value="Unassembled WGS sequence"/>
</dbReference>
<dbReference type="InterPro" id="IPR027417">
    <property type="entry name" value="P-loop_NTPase"/>
</dbReference>
<dbReference type="Gene3D" id="3.40.50.300">
    <property type="entry name" value="P-loop containing nucleotide triphosphate hydrolases"/>
    <property type="match status" value="1"/>
</dbReference>
<sequence length="236" mass="26091">MVLTIDNSGQLPLAIQLPDDETFASFYSAGNEVLVAAMKQALNSDSGGFLYLWGPTGSGKSHLLHAALNWCASCHQPSSYIPLQHHASMAPEMLEGLENLHLVVLDNLDEIAGNEIWEQAIFDLFNRIQEQGKVLVVSADGAARHLQLQLPDLRSRLDWGTSYQLAAPDDDSKLAILQLRANMRGLVLSDEAGRFLLHRASRNMADLWLTLDKLDTASMQAQRKLTVPFIKQVLGY</sequence>
<dbReference type="InterPro" id="IPR055199">
    <property type="entry name" value="Hda_lid"/>
</dbReference>
<dbReference type="AlphaFoldDB" id="A0A8J6QVC1"/>
<evidence type="ECO:0000313" key="4">
    <source>
        <dbReference type="Proteomes" id="UP000638014"/>
    </source>
</evidence>
<name>A0A8J6QVC1_9GAMM</name>
<gene>
    <name evidence="3" type="primary">hda</name>
    <name evidence="3" type="ORF">IC617_17335</name>
</gene>
<dbReference type="Gene3D" id="1.10.8.60">
    <property type="match status" value="1"/>
</dbReference>
<comment type="caution">
    <text evidence="3">The sequence shown here is derived from an EMBL/GenBank/DDBJ whole genome shotgun (WGS) entry which is preliminary data.</text>
</comment>
<feature type="domain" description="Hda lid" evidence="2">
    <location>
        <begin position="170"/>
        <end position="234"/>
    </location>
</feature>
<dbReference type="CDD" id="cd00009">
    <property type="entry name" value="AAA"/>
    <property type="match status" value="1"/>
</dbReference>
<dbReference type="InterPro" id="IPR017788">
    <property type="entry name" value="Hda"/>
</dbReference>
<organism evidence="3 4">
    <name type="scientific">Neiella litorisoli</name>
    <dbReference type="NCBI Taxonomy" id="2771431"/>
    <lineage>
        <taxon>Bacteria</taxon>
        <taxon>Pseudomonadati</taxon>
        <taxon>Pseudomonadota</taxon>
        <taxon>Gammaproteobacteria</taxon>
        <taxon>Alteromonadales</taxon>
        <taxon>Echinimonadaceae</taxon>
        <taxon>Neiella</taxon>
    </lineage>
</organism>
<feature type="domain" description="Chromosomal replication initiator protein DnaA ATPAse" evidence="1">
    <location>
        <begin position="22"/>
        <end position="162"/>
    </location>
</feature>
<accession>A0A8J6QVC1</accession>